<dbReference type="RefSeq" id="WP_075063962.1">
    <property type="nucleotide sequence ID" value="NZ_LGCL01000039.1"/>
</dbReference>
<organism evidence="1 2">
    <name type="scientific">Ornatilinea apprima</name>
    <dbReference type="NCBI Taxonomy" id="1134406"/>
    <lineage>
        <taxon>Bacteria</taxon>
        <taxon>Bacillati</taxon>
        <taxon>Chloroflexota</taxon>
        <taxon>Anaerolineae</taxon>
        <taxon>Anaerolineales</taxon>
        <taxon>Anaerolineaceae</taxon>
        <taxon>Ornatilinea</taxon>
    </lineage>
</organism>
<evidence type="ECO:0000313" key="1">
    <source>
        <dbReference type="EMBL" id="KPL72245.1"/>
    </source>
</evidence>
<dbReference type="OrthoDB" id="411260at2"/>
<gene>
    <name evidence="1" type="ORF">ADN00_15625</name>
</gene>
<protein>
    <submittedName>
        <fullName evidence="1">Uncharacterized protein</fullName>
    </submittedName>
</protein>
<evidence type="ECO:0000313" key="2">
    <source>
        <dbReference type="Proteomes" id="UP000050417"/>
    </source>
</evidence>
<sequence>MSDRENVLTQVEKVMSGADPSDLFFDWFCRTSSLKAKGCKLVRKLEQLLNANQKGNRFDPNAVYTIFKNNCPLYGKLYDDIRICDLETGKVLYTIVPSSGFQNDFGTAILWGKDNDFSGPILEGQWKDILAYFSTRA</sequence>
<dbReference type="Proteomes" id="UP000050417">
    <property type="component" value="Unassembled WGS sequence"/>
</dbReference>
<keyword evidence="2" id="KW-1185">Reference proteome</keyword>
<dbReference type="STRING" id="1134406.ADN00_15625"/>
<dbReference type="EMBL" id="LGCL01000039">
    <property type="protein sequence ID" value="KPL72245.1"/>
    <property type="molecule type" value="Genomic_DNA"/>
</dbReference>
<name>A0A0P6WZJ6_9CHLR</name>
<reference evidence="1 2" key="1">
    <citation type="submission" date="2015-07" db="EMBL/GenBank/DDBJ databases">
        <title>Genome sequence of Ornatilinea apprima DSM 23815.</title>
        <authorList>
            <person name="Hemp J."/>
            <person name="Ward L.M."/>
            <person name="Pace L.A."/>
            <person name="Fischer W.W."/>
        </authorList>
    </citation>
    <scope>NUCLEOTIDE SEQUENCE [LARGE SCALE GENOMIC DNA]</scope>
    <source>
        <strain evidence="1 2">P3M-1</strain>
    </source>
</reference>
<accession>A0A0P6WZJ6</accession>
<comment type="caution">
    <text evidence="1">The sequence shown here is derived from an EMBL/GenBank/DDBJ whole genome shotgun (WGS) entry which is preliminary data.</text>
</comment>
<dbReference type="AlphaFoldDB" id="A0A0P6WZJ6"/>
<proteinExistence type="predicted"/>